<keyword evidence="2" id="KW-1185">Reference proteome</keyword>
<dbReference type="EMBL" id="CAAALY010005252">
    <property type="protein sequence ID" value="VEL09016.1"/>
    <property type="molecule type" value="Genomic_DNA"/>
</dbReference>
<comment type="caution">
    <text evidence="1">The sequence shown here is derived from an EMBL/GenBank/DDBJ whole genome shotgun (WGS) entry which is preliminary data.</text>
</comment>
<protein>
    <submittedName>
        <fullName evidence="1">Uncharacterized protein</fullName>
    </submittedName>
</protein>
<proteinExistence type="predicted"/>
<dbReference type="AlphaFoldDB" id="A0A3S4ZPZ7"/>
<gene>
    <name evidence="1" type="ORF">PXEA_LOCUS2456</name>
</gene>
<evidence type="ECO:0000313" key="2">
    <source>
        <dbReference type="Proteomes" id="UP000784294"/>
    </source>
</evidence>
<dbReference type="Proteomes" id="UP000784294">
    <property type="component" value="Unassembled WGS sequence"/>
</dbReference>
<organism evidence="1 2">
    <name type="scientific">Protopolystoma xenopodis</name>
    <dbReference type="NCBI Taxonomy" id="117903"/>
    <lineage>
        <taxon>Eukaryota</taxon>
        <taxon>Metazoa</taxon>
        <taxon>Spiralia</taxon>
        <taxon>Lophotrochozoa</taxon>
        <taxon>Platyhelminthes</taxon>
        <taxon>Monogenea</taxon>
        <taxon>Polyopisthocotylea</taxon>
        <taxon>Polystomatidea</taxon>
        <taxon>Polystomatidae</taxon>
        <taxon>Protopolystoma</taxon>
    </lineage>
</organism>
<evidence type="ECO:0000313" key="1">
    <source>
        <dbReference type="EMBL" id="VEL09016.1"/>
    </source>
</evidence>
<accession>A0A3S4ZPZ7</accession>
<sequence>MDVEEQGTDVFASSVLETGLLADLHQQPQLPSDAFHEFLADMLGSNVDFSPDDSSTTGRTTATSYVVTGLNYPHLSMNNKSAAIHHDSGLSANVDQNPALGELIFEQFASAQPKGFGSPTRHSLLPAHTQLTLLICLQLPGFSSSLLLGLQRPKCIPATASEAQGDWHRSSASVTIRTQNRFSDLVQLIACLLLPDYQNSSQLHEGFFSIGPDTHLVSKSLFCPANLLHHLRLLPLTAMMTHFQHLALASNFRETLGIACWRIGIVHLLLGFLDALVDPFVRSQQDPSNDKTRQIYDHRMHYLRKRLYPATLIPATKPHLVSSAEASVAEPTEPETPTSQTSFFSLLHQLDPASLQLSLYAQADFRAELAVLVQQANLDRSAPGGQASSGSLPHNFSTGVTDPGSCEDSLYWAKGTGFATGGYTSAWNTELAESKTVHEDAYAVILYSTLASFISAFCIVEGSASANQYAEFIHPHSISTRSAPGAQHFLHQKSKSAWHLSASLSYLLTGYRLPFLMQSHLRNDSALDMAKRVSLYRSLIDLIRAISRTPSLHWLLVADPSESTPPALPPPSSCYKVSKQISTITVKTTPFLSNTNLPTNTDFQEVDHEVELSSVKEDEPVDSESLHRSSNVVGLLCRMHECLDTYDRHLKKLGISQIAGGLEQSVNQASSSGTLNPQIKEKSGNSRCKLVRQAAIRYPSRSVLSSLANNTALGSGRTGPQSSNRSRRSLLRRHLPGCRRAQLLSSFISPSSSSSSSSSASFICASSPSGSLASCFTDSSPNLGLASLSSSSLTSSDSELCDLSCVRASDSELFRTVDYYGRTSRRIRRLRWSRMLSSCLSLSRVDGPFIPSLPLSPRKSDETINLCSTASSYSSSVSMPSSSSLSSPSSSSSLLSSSISSLANATRLLDVDVPSQLEERDIPLCKEFRKADNSDNHTKSLVISDMTCHRLASIEGTSSSDASLIVNFDTLAMSDSLIWPLEGLVYGRVSSKEFLQSSKKTDKAMTSESELTCNDLHSNTQETSKVDLWGSIIEIDPG</sequence>
<name>A0A3S4ZPZ7_9PLAT</name>
<dbReference type="OrthoDB" id="2196114at2759"/>
<reference evidence="1" key="1">
    <citation type="submission" date="2018-11" db="EMBL/GenBank/DDBJ databases">
        <authorList>
            <consortium name="Pathogen Informatics"/>
        </authorList>
    </citation>
    <scope>NUCLEOTIDE SEQUENCE</scope>
</reference>
<feature type="non-terminal residue" evidence="1">
    <location>
        <position position="1038"/>
    </location>
</feature>